<evidence type="ECO:0000256" key="1">
    <source>
        <dbReference type="SAM" id="SignalP"/>
    </source>
</evidence>
<feature type="signal peptide" evidence="1">
    <location>
        <begin position="1"/>
        <end position="24"/>
    </location>
</feature>
<accession>Q1D564</accession>
<dbReference type="KEGG" id="mxa:MXAN_4030"/>
<keyword evidence="1" id="KW-0732">Signal</keyword>
<dbReference type="EnsemblBacteria" id="ABF87943">
    <property type="protein sequence ID" value="ABF87943"/>
    <property type="gene ID" value="MXAN_4030"/>
</dbReference>
<dbReference type="HOGENOM" id="CLU_330609_0_0_7"/>
<dbReference type="EMBL" id="CP000113">
    <property type="protein sequence ID" value="ABF87943.1"/>
    <property type="molecule type" value="Genomic_DNA"/>
</dbReference>
<protein>
    <recommendedName>
        <fullName evidence="4">Lipoprotein</fullName>
    </recommendedName>
</protein>
<dbReference type="STRING" id="246197.MXAN_4030"/>
<evidence type="ECO:0000313" key="3">
    <source>
        <dbReference type="Proteomes" id="UP000002402"/>
    </source>
</evidence>
<proteinExistence type="predicted"/>
<dbReference type="GeneID" id="41361361"/>
<sequence length="871" mass="90605">MSHPPRPLALACLACVLLYLSGCGDMDMGPDNPVGPFPQVTYCSVDQDCPDPSLFFCDSATSRCEPACLTREDCGVARRGPHALAACDEVGGAGCQCDMNRCVPVVCAADTDCDSGTVCRDGACGSPPSESRAVACEVTPDVVVGTPGMTVDFRVWVRESTGAPLVLRDGVAWEVLSPSVVGGGGGHQASVVLSEPASEHQALAVRVGNVSCHARVTVLPAEVAPGGVRVLVVDALTGRPVPLAVVAVSADDGGLEAAMVTNADGAVWVPAEGEVALSAFHSDYGYLTLARHDASQFRDVRMALRRNPLDRFGGVKGPFPTLTETFSTAVSLRVGLMGLSVPGLPTDLAPESFLGPEHEVALPVGTGQDRLSLPSGSALWLTGSTAPDVAAPGVAGVCDSSLPGVLDAELAIRTGACGTRTAWALTGELPLKELPLNLMAPGTDPLLQLGQLLPGSTRFFSALSRDARFTLAPTPGILTGEPDTRAAEYAQALPFERETPGVRLSFPFAVRVPPLPQYRGAHLDRAYVLATVAVPGRGMVPLGLGAAANVAPADPNTDADARLGRPGLVPVRMAPTHRGLEGLPYRLVVSATSGDQAEDGTVATSTLVANLPRPEFDPDGVQPVDAGLSFLSLPESVRYNFDGAPRGELVGREFQAQVDGRASVVRAEFTNRAGRRWTVLMDPDDTDDGVVVPRPPPGFEDRTFDFDGVLQATRAKLQVEALRVRGLDRRVGQGPSRLVASEGLGAERLADLTDAVATLSVGRPEVTWRHPEADGQRLARGSAVRVSVSGFRLGTGSGGEGQVRVSMRGGSGCNDQALFASAPIAPGRGEVELQLPAQCSGLGVSLVATLVDLEGDPLRPLVTATRQVDIP</sequence>
<dbReference type="RefSeq" id="WP_011554039.1">
    <property type="nucleotide sequence ID" value="NC_008095.1"/>
</dbReference>
<evidence type="ECO:0000313" key="2">
    <source>
        <dbReference type="EMBL" id="ABF87943.1"/>
    </source>
</evidence>
<keyword evidence="3" id="KW-1185">Reference proteome</keyword>
<reference evidence="2 3" key="1">
    <citation type="journal article" date="2006" name="Proc. Natl. Acad. Sci. U.S.A.">
        <title>Evolution of sensory complexity recorded in a myxobacterial genome.</title>
        <authorList>
            <person name="Goldman B.S."/>
            <person name="Nierman W.C."/>
            <person name="Kaiser D."/>
            <person name="Slater S.C."/>
            <person name="Durkin A.S."/>
            <person name="Eisen J.A."/>
            <person name="Ronning C.M."/>
            <person name="Barbazuk W.B."/>
            <person name="Blanchard M."/>
            <person name="Field C."/>
            <person name="Halling C."/>
            <person name="Hinkle G."/>
            <person name="Iartchuk O."/>
            <person name="Kim H.S."/>
            <person name="Mackenzie C."/>
            <person name="Madupu R."/>
            <person name="Miller N."/>
            <person name="Shvartsbeyn A."/>
            <person name="Sullivan S.A."/>
            <person name="Vaudin M."/>
            <person name="Wiegand R."/>
            <person name="Kaplan H.B."/>
        </authorList>
    </citation>
    <scope>NUCLEOTIDE SEQUENCE [LARGE SCALE GENOMIC DNA]</scope>
    <source>
        <strain evidence="3">DK1622</strain>
    </source>
</reference>
<evidence type="ECO:0008006" key="4">
    <source>
        <dbReference type="Google" id="ProtNLM"/>
    </source>
</evidence>
<gene>
    <name evidence="2" type="ordered locus">MXAN_4030</name>
</gene>
<dbReference type="Proteomes" id="UP000002402">
    <property type="component" value="Chromosome"/>
</dbReference>
<organism evidence="2 3">
    <name type="scientific">Myxococcus xanthus (strain DK1622)</name>
    <dbReference type="NCBI Taxonomy" id="246197"/>
    <lineage>
        <taxon>Bacteria</taxon>
        <taxon>Pseudomonadati</taxon>
        <taxon>Myxococcota</taxon>
        <taxon>Myxococcia</taxon>
        <taxon>Myxococcales</taxon>
        <taxon>Cystobacterineae</taxon>
        <taxon>Myxococcaceae</taxon>
        <taxon>Myxococcus</taxon>
    </lineage>
</organism>
<dbReference type="OrthoDB" id="5377609at2"/>
<dbReference type="AlphaFoldDB" id="Q1D564"/>
<name>Q1D564_MYXXD</name>
<feature type="chain" id="PRO_5004188377" description="Lipoprotein" evidence="1">
    <location>
        <begin position="25"/>
        <end position="871"/>
    </location>
</feature>